<dbReference type="OrthoDB" id="8479024at2"/>
<sequence length="150" mass="15752">MFKKLLLGACVLAIAGAAYVRLSPTDLARFAVAPIATEAGDTATSNSFKAARQITAPPTDILQAVNTVALKTERTQIIAGSVAEGLVTYETRSALMGYPDYTTATVIDSEGGPLLVIRGESRFGKSDLGVNRERVEGWLTQLGPLVVPAS</sequence>
<feature type="signal peptide" evidence="1">
    <location>
        <begin position="1"/>
        <end position="20"/>
    </location>
</feature>
<dbReference type="AlphaFoldDB" id="A0A1I4CM36"/>
<accession>A0A1I4CM36</accession>
<evidence type="ECO:0008006" key="4">
    <source>
        <dbReference type="Google" id="ProtNLM"/>
    </source>
</evidence>
<keyword evidence="1" id="KW-0732">Signal</keyword>
<keyword evidence="3" id="KW-1185">Reference proteome</keyword>
<reference evidence="2 3" key="1">
    <citation type="submission" date="2016-10" db="EMBL/GenBank/DDBJ databases">
        <authorList>
            <person name="de Groot N.N."/>
        </authorList>
    </citation>
    <scope>NUCLEOTIDE SEQUENCE [LARGE SCALE GENOMIC DNA]</scope>
    <source>
        <strain evidence="2 3">DSM 16199</strain>
    </source>
</reference>
<dbReference type="Proteomes" id="UP000199550">
    <property type="component" value="Unassembled WGS sequence"/>
</dbReference>
<dbReference type="RefSeq" id="WP_090185185.1">
    <property type="nucleotide sequence ID" value="NZ_FOTF01000002.1"/>
</dbReference>
<dbReference type="InterPro" id="IPR010865">
    <property type="entry name" value="DUF1499"/>
</dbReference>
<name>A0A1I4CM36_9RHOB</name>
<evidence type="ECO:0000313" key="2">
    <source>
        <dbReference type="EMBL" id="SFK81720.1"/>
    </source>
</evidence>
<evidence type="ECO:0000256" key="1">
    <source>
        <dbReference type="SAM" id="SignalP"/>
    </source>
</evidence>
<organism evidence="2 3">
    <name type="scientific">Loktanella salsilacus</name>
    <dbReference type="NCBI Taxonomy" id="195913"/>
    <lineage>
        <taxon>Bacteria</taxon>
        <taxon>Pseudomonadati</taxon>
        <taxon>Pseudomonadota</taxon>
        <taxon>Alphaproteobacteria</taxon>
        <taxon>Rhodobacterales</taxon>
        <taxon>Roseobacteraceae</taxon>
        <taxon>Loktanella</taxon>
    </lineage>
</organism>
<feature type="chain" id="PRO_5011470208" description="DUF1499 domain-containing protein" evidence="1">
    <location>
        <begin position="21"/>
        <end position="150"/>
    </location>
</feature>
<protein>
    <recommendedName>
        <fullName evidence="4">DUF1499 domain-containing protein</fullName>
    </recommendedName>
</protein>
<gene>
    <name evidence="2" type="ORF">SAMN04488004_102222</name>
</gene>
<dbReference type="EMBL" id="FOTF01000002">
    <property type="protein sequence ID" value="SFK81720.1"/>
    <property type="molecule type" value="Genomic_DNA"/>
</dbReference>
<dbReference type="STRING" id="195913.SAMN04488004_102222"/>
<proteinExistence type="predicted"/>
<dbReference type="Pfam" id="PF07386">
    <property type="entry name" value="DUF1499"/>
    <property type="match status" value="1"/>
</dbReference>
<evidence type="ECO:0000313" key="3">
    <source>
        <dbReference type="Proteomes" id="UP000199550"/>
    </source>
</evidence>